<dbReference type="PANTHER" id="PTHR43734:SF4">
    <property type="entry name" value="AMINE OXIDASE DOMAIN-CONTAINING PROTEIN"/>
    <property type="match status" value="1"/>
</dbReference>
<dbReference type="SUPFAM" id="SSF51905">
    <property type="entry name" value="FAD/NAD(P)-binding domain"/>
    <property type="match status" value="1"/>
</dbReference>
<dbReference type="HOGENOM" id="CLU_026719_0_0_7"/>
<dbReference type="InterPro" id="IPR036188">
    <property type="entry name" value="FAD/NAD-bd_sf"/>
</dbReference>
<accession>A1AQT9</accession>
<dbReference type="KEGG" id="ppd:Ppro_2101"/>
<dbReference type="Gene3D" id="3.50.50.60">
    <property type="entry name" value="FAD/NAD(P)-binding domain"/>
    <property type="match status" value="1"/>
</dbReference>
<dbReference type="RefSeq" id="WP_011735975.1">
    <property type="nucleotide sequence ID" value="NC_008609.1"/>
</dbReference>
<dbReference type="EC" id="5.4.99.9" evidence="3"/>
<evidence type="ECO:0000259" key="2">
    <source>
        <dbReference type="Pfam" id="PF01593"/>
    </source>
</evidence>
<evidence type="ECO:0000256" key="1">
    <source>
        <dbReference type="ARBA" id="ARBA00006046"/>
    </source>
</evidence>
<keyword evidence="3" id="KW-0413">Isomerase</keyword>
<dbReference type="STRING" id="338966.Ppro_2101"/>
<dbReference type="GO" id="GO:0016491">
    <property type="term" value="F:oxidoreductase activity"/>
    <property type="evidence" value="ECO:0007669"/>
    <property type="project" value="InterPro"/>
</dbReference>
<dbReference type="EMBL" id="CP000482">
    <property type="protein sequence ID" value="ABK99709.1"/>
    <property type="molecule type" value="Genomic_DNA"/>
</dbReference>
<proteinExistence type="inferred from homology"/>
<evidence type="ECO:0000313" key="3">
    <source>
        <dbReference type="EMBL" id="ABK99709.1"/>
    </source>
</evidence>
<comment type="similarity">
    <text evidence="1">Belongs to the carotenoid/retinoid oxidoreductase family.</text>
</comment>
<dbReference type="PANTHER" id="PTHR43734">
    <property type="entry name" value="PHYTOENE DESATURASE"/>
    <property type="match status" value="1"/>
</dbReference>
<evidence type="ECO:0000313" key="4">
    <source>
        <dbReference type="Proteomes" id="UP000006732"/>
    </source>
</evidence>
<dbReference type="AlphaFoldDB" id="A1AQT9"/>
<name>A1AQT9_PELPD</name>
<feature type="domain" description="Amine oxidase" evidence="2">
    <location>
        <begin position="11"/>
        <end position="425"/>
    </location>
</feature>
<dbReference type="OrthoDB" id="9769600at2"/>
<dbReference type="Proteomes" id="UP000006732">
    <property type="component" value="Chromosome"/>
</dbReference>
<sequence>MTILILGAGPCGLGAAYHLNKLGRTDWRIFERNTHVGGLSASFQDGTGFTWDIGGHVLFSHYDYFDRAVEKALGDDYYSHLRECRIRILNGWVPYPFQNNIRHLPPDALRACLDGLRAMRLNPADTNNFREWMDAVFGEGIVRYFMEPYNKKVWGVPLENMGREWLGERVSVVDLARIEKNIAEQRDDVNWGPNNRFKFPRYGGTGAIFEGIAKPLRERISCEHEVAVVDLEAKMVTFTNGLTERYDILINTTPLDAFIGKCVSVPEAVRDATQKLVHSGGLIVGLGFRGKRVDSKCWMYFPESDSPFYRVTNFFNYSPHNVPNGDIDNYFSLMCETTYSPHKPVDKETIIEETIQGLINSGMIAEEDRGRIVSSYLMDIPYSYPVPTLGRDRALAVIQPWLENRGVYSRGRFGAWKYEVGNMDHSFMQGVEVVERLLNGGAEPTLNGSTRG</sequence>
<keyword evidence="4" id="KW-1185">Reference proteome</keyword>
<dbReference type="Pfam" id="PF01593">
    <property type="entry name" value="Amino_oxidase"/>
    <property type="match status" value="1"/>
</dbReference>
<organism evidence="3 4">
    <name type="scientific">Pelobacter propionicus (strain DSM 2379 / NBRC 103807 / OttBd1)</name>
    <dbReference type="NCBI Taxonomy" id="338966"/>
    <lineage>
        <taxon>Bacteria</taxon>
        <taxon>Pseudomonadati</taxon>
        <taxon>Thermodesulfobacteriota</taxon>
        <taxon>Desulfuromonadia</taxon>
        <taxon>Desulfuromonadales</taxon>
        <taxon>Desulfuromonadaceae</taxon>
        <taxon>Pelobacter</taxon>
    </lineage>
</organism>
<gene>
    <name evidence="3" type="ordered locus">Ppro_2101</name>
</gene>
<dbReference type="GO" id="GO:0008767">
    <property type="term" value="F:UDP-galactopyranose mutase activity"/>
    <property type="evidence" value="ECO:0007669"/>
    <property type="project" value="UniProtKB-EC"/>
</dbReference>
<protein>
    <submittedName>
        <fullName evidence="3">UDP-galactopyranose mutase</fullName>
        <ecNumber evidence="3">5.4.99.9</ecNumber>
    </submittedName>
</protein>
<dbReference type="InterPro" id="IPR002937">
    <property type="entry name" value="Amino_oxidase"/>
</dbReference>
<dbReference type="eggNOG" id="COG1232">
    <property type="taxonomic scope" value="Bacteria"/>
</dbReference>
<reference evidence="3 4" key="1">
    <citation type="submission" date="2006-10" db="EMBL/GenBank/DDBJ databases">
        <title>Complete sequence of chromosome of Pelobacter propionicus DSM 2379.</title>
        <authorList>
            <consortium name="US DOE Joint Genome Institute"/>
            <person name="Copeland A."/>
            <person name="Lucas S."/>
            <person name="Lapidus A."/>
            <person name="Barry K."/>
            <person name="Detter J.C."/>
            <person name="Glavina del Rio T."/>
            <person name="Hammon N."/>
            <person name="Israni S."/>
            <person name="Dalin E."/>
            <person name="Tice H."/>
            <person name="Pitluck S."/>
            <person name="Saunders E."/>
            <person name="Brettin T."/>
            <person name="Bruce D."/>
            <person name="Han C."/>
            <person name="Tapia R."/>
            <person name="Schmutz J."/>
            <person name="Larimer F."/>
            <person name="Land M."/>
            <person name="Hauser L."/>
            <person name="Kyrpides N."/>
            <person name="Kim E."/>
            <person name="Lovley D."/>
            <person name="Richardson P."/>
        </authorList>
    </citation>
    <scope>NUCLEOTIDE SEQUENCE [LARGE SCALE GENOMIC DNA]</scope>
    <source>
        <strain evidence="4">DSM 2379 / NBRC 103807 / OttBd1</strain>
    </source>
</reference>
<dbReference type="PRINTS" id="PR00419">
    <property type="entry name" value="ADXRDTASE"/>
</dbReference>